<dbReference type="PANTHER" id="PTHR37701:SF17">
    <property type="entry name" value="METHYL BINDING DOMAIN117"/>
    <property type="match status" value="1"/>
</dbReference>
<evidence type="ECO:0000256" key="1">
    <source>
        <dbReference type="SAM" id="MobiDB-lite"/>
    </source>
</evidence>
<dbReference type="PANTHER" id="PTHR37701">
    <property type="entry name" value="METHYL-CPG-BINDING DOMAIN-CONTAINING PROTEIN 8"/>
    <property type="match status" value="1"/>
</dbReference>
<feature type="compositionally biased region" description="Polar residues" evidence="1">
    <location>
        <begin position="68"/>
        <end position="77"/>
    </location>
</feature>
<organism evidence="2 3">
    <name type="scientific">Solanum pinnatisectum</name>
    <name type="common">tansyleaf nightshade</name>
    <dbReference type="NCBI Taxonomy" id="50273"/>
    <lineage>
        <taxon>Eukaryota</taxon>
        <taxon>Viridiplantae</taxon>
        <taxon>Streptophyta</taxon>
        <taxon>Embryophyta</taxon>
        <taxon>Tracheophyta</taxon>
        <taxon>Spermatophyta</taxon>
        <taxon>Magnoliopsida</taxon>
        <taxon>eudicotyledons</taxon>
        <taxon>Gunneridae</taxon>
        <taxon>Pentapetalae</taxon>
        <taxon>asterids</taxon>
        <taxon>lamiids</taxon>
        <taxon>Solanales</taxon>
        <taxon>Solanaceae</taxon>
        <taxon>Solanoideae</taxon>
        <taxon>Solaneae</taxon>
        <taxon>Solanum</taxon>
    </lineage>
</organism>
<dbReference type="Proteomes" id="UP001311915">
    <property type="component" value="Unassembled WGS sequence"/>
</dbReference>
<reference evidence="2 3" key="1">
    <citation type="submission" date="2023-10" db="EMBL/GenBank/DDBJ databases">
        <title>Genome-Wide Identification Analysis in wild type Solanum Pinnatisectum Reveals Some Genes Defensing Phytophthora Infestans.</title>
        <authorList>
            <person name="Sun C."/>
        </authorList>
    </citation>
    <scope>NUCLEOTIDE SEQUENCE [LARGE SCALE GENOMIC DNA]</scope>
    <source>
        <strain evidence="2">LQN</strain>
        <tissue evidence="2">Leaf</tissue>
    </source>
</reference>
<protein>
    <submittedName>
        <fullName evidence="2">Uncharacterized protein</fullName>
    </submittedName>
</protein>
<dbReference type="AlphaFoldDB" id="A0AAV9LAB3"/>
<comment type="caution">
    <text evidence="2">The sequence shown here is derived from an EMBL/GenBank/DDBJ whole genome shotgun (WGS) entry which is preliminary data.</text>
</comment>
<evidence type="ECO:0000313" key="2">
    <source>
        <dbReference type="EMBL" id="KAK4722423.1"/>
    </source>
</evidence>
<evidence type="ECO:0000313" key="3">
    <source>
        <dbReference type="Proteomes" id="UP001311915"/>
    </source>
</evidence>
<sequence>MASVTNDSSSATVADGELQAKSIPTVDLRLLSQSELYSLSVCSTTDYNSYRDDDFNIPKIDRSVFNESAASRKQTYSRIPYAPPSSSSSTRSRTPHPPSPNNGTENSQVIALIKHLFGYPTDSVPNRVDHSDSLSAPMHVLESANVGSIRQKKNRGRPGKNENGRTNKVVKHSVV</sequence>
<dbReference type="EMBL" id="JAWPEI010000007">
    <property type="protein sequence ID" value="KAK4722423.1"/>
    <property type="molecule type" value="Genomic_DNA"/>
</dbReference>
<name>A0AAV9LAB3_9SOLN</name>
<keyword evidence="3" id="KW-1185">Reference proteome</keyword>
<feature type="region of interest" description="Disordered" evidence="1">
    <location>
        <begin position="142"/>
        <end position="175"/>
    </location>
</feature>
<dbReference type="InterPro" id="IPR037472">
    <property type="entry name" value="MBD8"/>
</dbReference>
<proteinExistence type="predicted"/>
<feature type="region of interest" description="Disordered" evidence="1">
    <location>
        <begin position="68"/>
        <end position="105"/>
    </location>
</feature>
<gene>
    <name evidence="2" type="ORF">R3W88_012656</name>
</gene>
<accession>A0AAV9LAB3</accession>